<keyword evidence="3" id="KW-1185">Reference proteome</keyword>
<evidence type="ECO:0000313" key="3">
    <source>
        <dbReference type="Proteomes" id="UP000271974"/>
    </source>
</evidence>
<dbReference type="EMBL" id="RQTK01000004">
    <property type="protein sequence ID" value="RUS91899.1"/>
    <property type="molecule type" value="Genomic_DNA"/>
</dbReference>
<feature type="compositionally biased region" description="Polar residues" evidence="1">
    <location>
        <begin position="279"/>
        <end position="289"/>
    </location>
</feature>
<sequence>MNILSRSCERSFSIPYSAYNTMGLVDQRKTAILIFEALEKLVSFLSDLNRALVAFIRQELEQLNAIIDEERDNNDYVNRVLLQRGNKLTQNLPDLLSDLPVHHQSYTNMTLCNADPDILAGGNPKDFHTDRQNNSRNCRSSRHYSNTQIISPSAPENNSHSNRCQTFRRQRRRSSAQMGINVNTYNYRCTIDCHPLHCTFCFEDGIMNHLNPHGRSKNDLVHAISDELDQDECDSNISSFQDIGRNSICIRCRLPEHECCNVHNNRFGNRLYENIPVSSHRNGAEQSNPLDDETVNEHRVPLHSQGS</sequence>
<protein>
    <submittedName>
        <fullName evidence="2">Uncharacterized protein</fullName>
    </submittedName>
</protein>
<feature type="non-terminal residue" evidence="2">
    <location>
        <position position="307"/>
    </location>
</feature>
<gene>
    <name evidence="2" type="ORF">EGW08_000301</name>
</gene>
<dbReference type="AlphaFoldDB" id="A0A3S1A230"/>
<comment type="caution">
    <text evidence="2">The sequence shown here is derived from an EMBL/GenBank/DDBJ whole genome shotgun (WGS) entry which is preliminary data.</text>
</comment>
<dbReference type="Proteomes" id="UP000271974">
    <property type="component" value="Unassembled WGS sequence"/>
</dbReference>
<proteinExistence type="predicted"/>
<organism evidence="2 3">
    <name type="scientific">Elysia chlorotica</name>
    <name type="common">Eastern emerald elysia</name>
    <name type="synonym">Sea slug</name>
    <dbReference type="NCBI Taxonomy" id="188477"/>
    <lineage>
        <taxon>Eukaryota</taxon>
        <taxon>Metazoa</taxon>
        <taxon>Spiralia</taxon>
        <taxon>Lophotrochozoa</taxon>
        <taxon>Mollusca</taxon>
        <taxon>Gastropoda</taxon>
        <taxon>Heterobranchia</taxon>
        <taxon>Euthyneura</taxon>
        <taxon>Panpulmonata</taxon>
        <taxon>Sacoglossa</taxon>
        <taxon>Placobranchoidea</taxon>
        <taxon>Plakobranchidae</taxon>
        <taxon>Elysia</taxon>
    </lineage>
</organism>
<name>A0A3S1A230_ELYCH</name>
<feature type="compositionally biased region" description="Polar residues" evidence="1">
    <location>
        <begin position="147"/>
        <end position="160"/>
    </location>
</feature>
<evidence type="ECO:0000256" key="1">
    <source>
        <dbReference type="SAM" id="MobiDB-lite"/>
    </source>
</evidence>
<feature type="region of interest" description="Disordered" evidence="1">
    <location>
        <begin position="122"/>
        <end position="162"/>
    </location>
</feature>
<reference evidence="2 3" key="1">
    <citation type="submission" date="2019-01" db="EMBL/GenBank/DDBJ databases">
        <title>A draft genome assembly of the solar-powered sea slug Elysia chlorotica.</title>
        <authorList>
            <person name="Cai H."/>
            <person name="Li Q."/>
            <person name="Fang X."/>
            <person name="Li J."/>
            <person name="Curtis N.E."/>
            <person name="Altenburger A."/>
            <person name="Shibata T."/>
            <person name="Feng M."/>
            <person name="Maeda T."/>
            <person name="Schwartz J.A."/>
            <person name="Shigenobu S."/>
            <person name="Lundholm N."/>
            <person name="Nishiyama T."/>
            <person name="Yang H."/>
            <person name="Hasebe M."/>
            <person name="Li S."/>
            <person name="Pierce S.K."/>
            <person name="Wang J."/>
        </authorList>
    </citation>
    <scope>NUCLEOTIDE SEQUENCE [LARGE SCALE GENOMIC DNA]</scope>
    <source>
        <strain evidence="2">EC2010</strain>
        <tissue evidence="2">Whole organism of an adult</tissue>
    </source>
</reference>
<evidence type="ECO:0000313" key="2">
    <source>
        <dbReference type="EMBL" id="RUS91899.1"/>
    </source>
</evidence>
<feature type="compositionally biased region" description="Low complexity" evidence="1">
    <location>
        <begin position="134"/>
        <end position="146"/>
    </location>
</feature>
<feature type="region of interest" description="Disordered" evidence="1">
    <location>
        <begin position="279"/>
        <end position="307"/>
    </location>
</feature>
<accession>A0A3S1A230</accession>